<keyword evidence="1" id="KW-0472">Membrane</keyword>
<keyword evidence="1" id="KW-1133">Transmembrane helix</keyword>
<evidence type="ECO:0000313" key="3">
    <source>
        <dbReference type="Proteomes" id="UP000825799"/>
    </source>
</evidence>
<keyword evidence="1" id="KW-0812">Transmembrane</keyword>
<proteinExistence type="predicted"/>
<reference evidence="2 3" key="1">
    <citation type="submission" date="2021-08" db="EMBL/GenBank/DDBJ databases">
        <title>Devosia salina sp. nov., isolated from the South China Sea sediment.</title>
        <authorList>
            <person name="Zhou Z."/>
        </authorList>
    </citation>
    <scope>NUCLEOTIDE SEQUENCE [LARGE SCALE GENOMIC DNA]</scope>
    <source>
        <strain evidence="2 3">SCS-3</strain>
    </source>
</reference>
<name>A0ABX8WBL9_9HYPH</name>
<organism evidence="2 3">
    <name type="scientific">Devosia salina</name>
    <dbReference type="NCBI Taxonomy" id="2860336"/>
    <lineage>
        <taxon>Bacteria</taxon>
        <taxon>Pseudomonadati</taxon>
        <taxon>Pseudomonadota</taxon>
        <taxon>Alphaproteobacteria</taxon>
        <taxon>Hyphomicrobiales</taxon>
        <taxon>Devosiaceae</taxon>
        <taxon>Devosia</taxon>
    </lineage>
</organism>
<protein>
    <submittedName>
        <fullName evidence="2">Uncharacterized protein</fullName>
    </submittedName>
</protein>
<keyword evidence="3" id="KW-1185">Reference proteome</keyword>
<dbReference type="EMBL" id="CP080590">
    <property type="protein sequence ID" value="QYO76092.1"/>
    <property type="molecule type" value="Genomic_DNA"/>
</dbReference>
<dbReference type="Proteomes" id="UP000825799">
    <property type="component" value="Chromosome"/>
</dbReference>
<evidence type="ECO:0000256" key="1">
    <source>
        <dbReference type="SAM" id="Phobius"/>
    </source>
</evidence>
<accession>A0ABX8WBL9</accession>
<evidence type="ECO:0000313" key="2">
    <source>
        <dbReference type="EMBL" id="QYO76092.1"/>
    </source>
</evidence>
<feature type="transmembrane region" description="Helical" evidence="1">
    <location>
        <begin position="12"/>
        <end position="31"/>
    </location>
</feature>
<dbReference type="RefSeq" id="WP_220304584.1">
    <property type="nucleotide sequence ID" value="NZ_CP080590.1"/>
</dbReference>
<gene>
    <name evidence="2" type="ORF">K1X15_15930</name>
</gene>
<sequence>MAWLQDNAQAISAIASLGTLAIWSVYLTIFWRGYRRQLKPKLVINRGEGDGLDAHCLLTNMSQQAIHIQGVEASVSFGERTLTTFITDAEDVRAAGNPTGWRRLTRQGPLASGAMVDMGTFDSILGYVVAREPDAPPDGVDNATACNVTVLAIYGSEDLLVGATRDFDLAKTDEGIRLRPRSVVTWQIKRRSERRRYSRGLAKDI</sequence>